<gene>
    <name evidence="2" type="ORF">MHEC_41700</name>
</gene>
<dbReference type="OrthoDB" id="3809801at2"/>
<name>A0A2G8BJ27_9MYCO</name>
<dbReference type="AlphaFoldDB" id="A0A2G8BJ27"/>
<dbReference type="RefSeq" id="WP_048892816.1">
    <property type="nucleotide sequence ID" value="NZ_AP024237.1"/>
</dbReference>
<organism evidence="2 3">
    <name type="scientific">Mycobacterium heckeshornense</name>
    <dbReference type="NCBI Taxonomy" id="110505"/>
    <lineage>
        <taxon>Bacteria</taxon>
        <taxon>Bacillati</taxon>
        <taxon>Actinomycetota</taxon>
        <taxon>Actinomycetes</taxon>
        <taxon>Mycobacteriales</taxon>
        <taxon>Mycobacteriaceae</taxon>
        <taxon>Mycobacterium</taxon>
    </lineage>
</organism>
<feature type="region of interest" description="Disordered" evidence="1">
    <location>
        <begin position="172"/>
        <end position="240"/>
    </location>
</feature>
<reference evidence="2 3" key="1">
    <citation type="submission" date="2020-12" db="EMBL/GenBank/DDBJ databases">
        <title>Complete genome sequence of Mycobacterium heckeshornense JCM 15655T, closely related to a pathogenic non-tuberculous mycobacterial species Mycobacterium xenopi.</title>
        <authorList>
            <person name="Yoshida M."/>
            <person name="Fukano H."/>
            <person name="Asakura T."/>
            <person name="Suzuki M."/>
            <person name="Hoshino Y."/>
        </authorList>
    </citation>
    <scope>NUCLEOTIDE SEQUENCE [LARGE SCALE GENOMIC DNA]</scope>
    <source>
        <strain evidence="2 3">JCM 15655</strain>
    </source>
</reference>
<keyword evidence="3" id="KW-1185">Reference proteome</keyword>
<feature type="compositionally biased region" description="Polar residues" evidence="1">
    <location>
        <begin position="204"/>
        <end position="213"/>
    </location>
</feature>
<sequence length="397" mass="39754">MSDLTPDDVRRWDAAAVLKVFQVAASRATTLYRFGEDLGQTGLLLAEWQGEAGSAFHSSLGRLRTDIDKDGHESTQVAAAVSMASADVQSCKAMMSQVDETAETLGFTITADWKVNIGETAALLMGPQEAGLQRQILQTDLDTVKVKAHTTDHELAAAMRAAVGDGVDSDGGAGAYSSLRKQSGEQPTNDDKAQNAQPDGGAGQLSSRPTSPNGALPQTGAPIPPPPMNTHIGNLGDGIDKSAATAGEYAAVPQRSAGLGPTQGQLNRAAARATEGLETFSQFGKRLSILGNGLEAANGVNEGINEVKNGKSAGDAVVDVAPKTAGSIAGGMAGAAVGAEYGAGIGASAGSVVPGLGTVAGGVIGAGVGAVVGGLAGSEVGKGMGEVISKGWHAISD</sequence>
<dbReference type="EMBL" id="AP024237">
    <property type="protein sequence ID" value="BCO37737.1"/>
    <property type="molecule type" value="Genomic_DNA"/>
</dbReference>
<dbReference type="STRING" id="110505.ACT16_17945"/>
<evidence type="ECO:0000313" key="2">
    <source>
        <dbReference type="EMBL" id="BCO37737.1"/>
    </source>
</evidence>
<protein>
    <submittedName>
        <fullName evidence="2">Uncharacterized protein</fullName>
    </submittedName>
</protein>
<accession>A0A2G8BJ27</accession>
<proteinExistence type="predicted"/>
<evidence type="ECO:0000313" key="3">
    <source>
        <dbReference type="Proteomes" id="UP000595446"/>
    </source>
</evidence>
<evidence type="ECO:0000256" key="1">
    <source>
        <dbReference type="SAM" id="MobiDB-lite"/>
    </source>
</evidence>
<dbReference type="Proteomes" id="UP000595446">
    <property type="component" value="Chromosome"/>
</dbReference>